<sequence>MSTKIITIIGATGTQGGSVISALLSSPSRSPYHLRAVTRNPDSPKARTLASQGVELVTADLDNKASLLNVFQGSQIIFGVTDWATLFKKHGVEEATRIEIQQGTNLYLAAKETKTLEHYIWSTVSSPDKVSGGKWKVPFLDSKSVVDDLIKKDKEFLAKTTFFWCTVYGTNMGYPVTKPREEEGIWVLRLPVGPGAVIEEINDPSKNVGIFVKAIIEQPDKTRNGIYVLGSVESITTGDMLKLWGEVLGRETRYEQITQEAYEEMHGKFAGLTGRKFGFYEEFGREGLSWSAGKGDKVLKKGDLGIKDEDLVGLKGCYEGMNWD</sequence>
<dbReference type="EMBL" id="FJOG01000009">
    <property type="protein sequence ID" value="CZR56829.1"/>
    <property type="molecule type" value="Genomic_DNA"/>
</dbReference>
<evidence type="ECO:0000313" key="5">
    <source>
        <dbReference type="Proteomes" id="UP000184330"/>
    </source>
</evidence>
<keyword evidence="2" id="KW-0521">NADP</keyword>
<proteinExistence type="inferred from homology"/>
<comment type="similarity">
    <text evidence="1">Belongs to the NmrA-type oxidoreductase family.</text>
</comment>
<dbReference type="Gene3D" id="3.90.25.10">
    <property type="entry name" value="UDP-galactose 4-epimerase, domain 1"/>
    <property type="match status" value="1"/>
</dbReference>
<dbReference type="PANTHER" id="PTHR42748:SF28">
    <property type="entry name" value="NMRA-LIKE DOMAIN-CONTAINING PROTEIN"/>
    <property type="match status" value="1"/>
</dbReference>
<dbReference type="CDD" id="cd05251">
    <property type="entry name" value="NmrA_like_SDR_a"/>
    <property type="match status" value="1"/>
</dbReference>
<keyword evidence="5" id="KW-1185">Reference proteome</keyword>
<dbReference type="InterPro" id="IPR051164">
    <property type="entry name" value="NmrA-like_oxidored"/>
</dbReference>
<evidence type="ECO:0000256" key="1">
    <source>
        <dbReference type="ARBA" id="ARBA00006328"/>
    </source>
</evidence>
<dbReference type="InterPro" id="IPR008030">
    <property type="entry name" value="NmrA-like"/>
</dbReference>
<protein>
    <submittedName>
        <fullName evidence="4">Related to nitrogen metabolic regulation protein nmr</fullName>
    </submittedName>
</protein>
<reference evidence="4 5" key="1">
    <citation type="submission" date="2016-03" db="EMBL/GenBank/DDBJ databases">
        <authorList>
            <person name="Ploux O."/>
        </authorList>
    </citation>
    <scope>NUCLEOTIDE SEQUENCE [LARGE SCALE GENOMIC DNA]</scope>
    <source>
        <strain evidence="4 5">UAMH 11012</strain>
    </source>
</reference>
<dbReference type="GO" id="GO:0005634">
    <property type="term" value="C:nucleus"/>
    <property type="evidence" value="ECO:0007669"/>
    <property type="project" value="TreeGrafter"/>
</dbReference>
<dbReference type="AlphaFoldDB" id="A0A1L7WVM9"/>
<dbReference type="Proteomes" id="UP000184330">
    <property type="component" value="Unassembled WGS sequence"/>
</dbReference>
<dbReference type="SUPFAM" id="SSF51735">
    <property type="entry name" value="NAD(P)-binding Rossmann-fold domains"/>
    <property type="match status" value="1"/>
</dbReference>
<organism evidence="4 5">
    <name type="scientific">Phialocephala subalpina</name>
    <dbReference type="NCBI Taxonomy" id="576137"/>
    <lineage>
        <taxon>Eukaryota</taxon>
        <taxon>Fungi</taxon>
        <taxon>Dikarya</taxon>
        <taxon>Ascomycota</taxon>
        <taxon>Pezizomycotina</taxon>
        <taxon>Leotiomycetes</taxon>
        <taxon>Helotiales</taxon>
        <taxon>Mollisiaceae</taxon>
        <taxon>Phialocephala</taxon>
        <taxon>Phialocephala fortinii species complex</taxon>
    </lineage>
</organism>
<gene>
    <name evidence="4" type="ORF">PAC_06718</name>
</gene>
<accession>A0A1L7WVM9</accession>
<feature type="domain" description="NmrA-like" evidence="3">
    <location>
        <begin position="3"/>
        <end position="295"/>
    </location>
</feature>
<evidence type="ECO:0000259" key="3">
    <source>
        <dbReference type="Pfam" id="PF05368"/>
    </source>
</evidence>
<dbReference type="PANTHER" id="PTHR42748">
    <property type="entry name" value="NITROGEN METABOLITE REPRESSION PROTEIN NMRA FAMILY MEMBER"/>
    <property type="match status" value="1"/>
</dbReference>
<evidence type="ECO:0000313" key="4">
    <source>
        <dbReference type="EMBL" id="CZR56829.1"/>
    </source>
</evidence>
<dbReference type="OrthoDB" id="300709at2759"/>
<dbReference type="InterPro" id="IPR036291">
    <property type="entry name" value="NAD(P)-bd_dom_sf"/>
</dbReference>
<evidence type="ECO:0000256" key="2">
    <source>
        <dbReference type="ARBA" id="ARBA00022857"/>
    </source>
</evidence>
<dbReference type="STRING" id="576137.A0A1L7WVM9"/>
<dbReference type="Gene3D" id="3.40.50.720">
    <property type="entry name" value="NAD(P)-binding Rossmann-like Domain"/>
    <property type="match status" value="1"/>
</dbReference>
<name>A0A1L7WVM9_9HELO</name>
<dbReference type="Pfam" id="PF05368">
    <property type="entry name" value="NmrA"/>
    <property type="match status" value="1"/>
</dbReference>